<reference evidence="1 2" key="1">
    <citation type="journal article" date="2019" name="Int. J. Syst. Evol. Microbiol.">
        <title>The Global Catalogue of Microorganisms (GCM) 10K type strain sequencing project: providing services to taxonomists for standard genome sequencing and annotation.</title>
        <authorList>
            <consortium name="The Broad Institute Genomics Platform"/>
            <consortium name="The Broad Institute Genome Sequencing Center for Infectious Disease"/>
            <person name="Wu L."/>
            <person name="Ma J."/>
        </authorList>
    </citation>
    <scope>NUCLEOTIDE SEQUENCE [LARGE SCALE GENOMIC DNA]</scope>
    <source>
        <strain evidence="1 2">JCM 11896</strain>
    </source>
</reference>
<protein>
    <submittedName>
        <fullName evidence="1">Uncharacterized protein</fullName>
    </submittedName>
</protein>
<organism evidence="1 2">
    <name type="scientific">Pseudonocardia kongjuensis</name>
    <dbReference type="NCBI Taxonomy" id="102227"/>
    <lineage>
        <taxon>Bacteria</taxon>
        <taxon>Bacillati</taxon>
        <taxon>Actinomycetota</taxon>
        <taxon>Actinomycetes</taxon>
        <taxon>Pseudonocardiales</taxon>
        <taxon>Pseudonocardiaceae</taxon>
        <taxon>Pseudonocardia</taxon>
    </lineage>
</organism>
<accession>A0ABN1XYC6</accession>
<evidence type="ECO:0000313" key="1">
    <source>
        <dbReference type="EMBL" id="GAA1392758.1"/>
    </source>
</evidence>
<proteinExistence type="predicted"/>
<keyword evidence="2" id="KW-1185">Reference proteome</keyword>
<evidence type="ECO:0000313" key="2">
    <source>
        <dbReference type="Proteomes" id="UP001501414"/>
    </source>
</evidence>
<gene>
    <name evidence="1" type="ORF">GCM10009613_38300</name>
</gene>
<dbReference type="Proteomes" id="UP001501414">
    <property type="component" value="Unassembled WGS sequence"/>
</dbReference>
<comment type="caution">
    <text evidence="1">The sequence shown here is derived from an EMBL/GenBank/DDBJ whole genome shotgun (WGS) entry which is preliminary data.</text>
</comment>
<name>A0ABN1XYC6_9PSEU</name>
<dbReference type="EMBL" id="BAAAJK010000019">
    <property type="protein sequence ID" value="GAA1392758.1"/>
    <property type="molecule type" value="Genomic_DNA"/>
</dbReference>
<sequence>MLAEDFWEGSPEWVRAPYVKMQCWSWTLFPSSSEPVKFAVNLAGPPVKPKYYLVTDSGQVP</sequence>